<dbReference type="EMBL" id="KV942434">
    <property type="protein sequence ID" value="PIO27384.1"/>
    <property type="molecule type" value="Genomic_DNA"/>
</dbReference>
<sequence>MKHANPDLPLGRHVQDHHAEYTTLSPIDASEEGNLFLNPETCQANWRKIMFIFELCEII</sequence>
<proteinExistence type="predicted"/>
<organism evidence="1 2">
    <name type="scientific">Aquarana catesbeiana</name>
    <name type="common">American bullfrog</name>
    <name type="synonym">Rana catesbeiana</name>
    <dbReference type="NCBI Taxonomy" id="8400"/>
    <lineage>
        <taxon>Eukaryota</taxon>
        <taxon>Metazoa</taxon>
        <taxon>Chordata</taxon>
        <taxon>Craniata</taxon>
        <taxon>Vertebrata</taxon>
        <taxon>Euteleostomi</taxon>
        <taxon>Amphibia</taxon>
        <taxon>Batrachia</taxon>
        <taxon>Anura</taxon>
        <taxon>Neobatrachia</taxon>
        <taxon>Ranoidea</taxon>
        <taxon>Ranidae</taxon>
        <taxon>Aquarana</taxon>
    </lineage>
</organism>
<gene>
    <name evidence="1" type="ORF">AB205_0104330</name>
</gene>
<reference evidence="2" key="1">
    <citation type="journal article" date="2017" name="Nat. Commun.">
        <title>The North American bullfrog draft genome provides insight into hormonal regulation of long noncoding RNA.</title>
        <authorList>
            <person name="Hammond S.A."/>
            <person name="Warren R.L."/>
            <person name="Vandervalk B.P."/>
            <person name="Kucuk E."/>
            <person name="Khan H."/>
            <person name="Gibb E.A."/>
            <person name="Pandoh P."/>
            <person name="Kirk H."/>
            <person name="Zhao Y."/>
            <person name="Jones M."/>
            <person name="Mungall A.J."/>
            <person name="Coope R."/>
            <person name="Pleasance S."/>
            <person name="Moore R.A."/>
            <person name="Holt R.A."/>
            <person name="Round J.M."/>
            <person name="Ohora S."/>
            <person name="Walle B.V."/>
            <person name="Veldhoen N."/>
            <person name="Helbing C.C."/>
            <person name="Birol I."/>
        </authorList>
    </citation>
    <scope>NUCLEOTIDE SEQUENCE [LARGE SCALE GENOMIC DNA]</scope>
</reference>
<dbReference type="OrthoDB" id="9909498at2759"/>
<dbReference type="AlphaFoldDB" id="A0A2G9RHR5"/>
<keyword evidence="2" id="KW-1185">Reference proteome</keyword>
<protein>
    <submittedName>
        <fullName evidence="1">Uncharacterized protein</fullName>
    </submittedName>
</protein>
<name>A0A2G9RHR5_AQUCT</name>
<accession>A0A2G9RHR5</accession>
<evidence type="ECO:0000313" key="1">
    <source>
        <dbReference type="EMBL" id="PIO27384.1"/>
    </source>
</evidence>
<evidence type="ECO:0000313" key="2">
    <source>
        <dbReference type="Proteomes" id="UP000228934"/>
    </source>
</evidence>
<dbReference type="Proteomes" id="UP000228934">
    <property type="component" value="Unassembled WGS sequence"/>
</dbReference>